<comment type="similarity">
    <text evidence="1">Belongs to the FPP/GGPP synthase family.</text>
</comment>
<comment type="caution">
    <text evidence="3">The sequence shown here is derived from an EMBL/GenBank/DDBJ whole genome shotgun (WGS) entry which is preliminary data.</text>
</comment>
<dbReference type="CDD" id="cd00685">
    <property type="entry name" value="Trans_IPPS_HT"/>
    <property type="match status" value="1"/>
</dbReference>
<protein>
    <submittedName>
        <fullName evidence="3">Polyprenyl synthetase family protein</fullName>
    </submittedName>
</protein>
<gene>
    <name evidence="3" type="ORF">STHAL_07865</name>
</gene>
<dbReference type="Proteomes" id="UP000735541">
    <property type="component" value="Unassembled WGS sequence"/>
</dbReference>
<reference evidence="3 4" key="1">
    <citation type="submission" date="2021-07" db="EMBL/GenBank/DDBJ databases">
        <title>Sequencing Streptomyces halstedii LGO-A4 genome an citrus endophytic actinomycete.</title>
        <authorList>
            <person name="Samborskyy M."/>
            <person name="Scott N."/>
            <person name="Deglau R."/>
            <person name="Dickens S."/>
            <person name="Oliveira L.G."/>
        </authorList>
    </citation>
    <scope>NUCLEOTIDE SEQUENCE [LARGE SCALE GENOMIC DNA]</scope>
    <source>
        <strain evidence="3 4">LGO-A4</strain>
    </source>
</reference>
<keyword evidence="4" id="KW-1185">Reference proteome</keyword>
<name>A0ABS6TMF1_STRHA</name>
<dbReference type="RefSeq" id="WP_228867798.1">
    <property type="nucleotide sequence ID" value="NZ_JAHUVW010000001.1"/>
</dbReference>
<evidence type="ECO:0000256" key="2">
    <source>
        <dbReference type="SAM" id="MobiDB-lite"/>
    </source>
</evidence>
<evidence type="ECO:0000313" key="3">
    <source>
        <dbReference type="EMBL" id="MBV7669400.1"/>
    </source>
</evidence>
<evidence type="ECO:0000313" key="4">
    <source>
        <dbReference type="Proteomes" id="UP000735541"/>
    </source>
</evidence>
<dbReference type="PANTHER" id="PTHR12001:SF71">
    <property type="entry name" value="(2E,6E)-FARNESYL DIPHOSPHATE SYNTHASE"/>
    <property type="match status" value="1"/>
</dbReference>
<dbReference type="SUPFAM" id="SSF48576">
    <property type="entry name" value="Terpenoid synthases"/>
    <property type="match status" value="1"/>
</dbReference>
<feature type="region of interest" description="Disordered" evidence="2">
    <location>
        <begin position="1"/>
        <end position="44"/>
    </location>
</feature>
<organism evidence="3 4">
    <name type="scientific">Streptomyces halstedii</name>
    <dbReference type="NCBI Taxonomy" id="1944"/>
    <lineage>
        <taxon>Bacteria</taxon>
        <taxon>Bacillati</taxon>
        <taxon>Actinomycetota</taxon>
        <taxon>Actinomycetes</taxon>
        <taxon>Kitasatosporales</taxon>
        <taxon>Streptomycetaceae</taxon>
        <taxon>Streptomyces</taxon>
    </lineage>
</organism>
<evidence type="ECO:0000256" key="1">
    <source>
        <dbReference type="RuleBase" id="RU004466"/>
    </source>
</evidence>
<dbReference type="PANTHER" id="PTHR12001">
    <property type="entry name" value="GERANYLGERANYL PYROPHOSPHATE SYNTHASE"/>
    <property type="match status" value="1"/>
</dbReference>
<dbReference type="EMBL" id="JAHUVW010000001">
    <property type="protein sequence ID" value="MBV7669400.1"/>
    <property type="molecule type" value="Genomic_DNA"/>
</dbReference>
<proteinExistence type="inferred from homology"/>
<dbReference type="Gene3D" id="1.10.600.10">
    <property type="entry name" value="Farnesyl Diphosphate Synthase"/>
    <property type="match status" value="1"/>
</dbReference>
<dbReference type="InterPro" id="IPR000092">
    <property type="entry name" value="Polyprenyl_synt"/>
</dbReference>
<dbReference type="InterPro" id="IPR008949">
    <property type="entry name" value="Isoprenoid_synthase_dom_sf"/>
</dbReference>
<dbReference type="Pfam" id="PF00348">
    <property type="entry name" value="polyprenyl_synt"/>
    <property type="match status" value="1"/>
</dbReference>
<sequence>MTPAAVTRATGTGGSHEGTGDAHEGPAHATRTPPADATASITGPPASLDRCRALVRPALADAVGRLHPWPGEMAAFSLGWSDTDGTPAPGASEGKGIRQALAVLAAEACGAPGGSAVPGAVAVELVHAFSLLHDDIMDGDETRRQRQTVWKAYGTGPAVLAGDGLLAIAMETLAETPGAGGGTAVLRLSGTLTLLVRGQAEDLLFADRPWTGPDAVRMDAYRTMAEHKTGSLLGCAAALGALLAGAPDRTVCALDRAGRHLGVAFQAVDDLLGIWGDPARTGKPVHGDLRQRKKTYPVIAALASNGPAAGELAALLSSPYPPDDATAARAAELIEAAGGRTATLTEAHHHLDAARACLHGMALAPDAVDEIEELLDYLALRTV</sequence>
<accession>A0ABS6TMF1</accession>
<keyword evidence="1" id="KW-0808">Transferase</keyword>
<dbReference type="SFLD" id="SFLDS00005">
    <property type="entry name" value="Isoprenoid_Synthase_Type_I"/>
    <property type="match status" value="1"/>
</dbReference>